<dbReference type="GO" id="GO:0046688">
    <property type="term" value="P:response to copper ion"/>
    <property type="evidence" value="ECO:0007669"/>
    <property type="project" value="InterPro"/>
</dbReference>
<accession>A0A7I7XZ88</accession>
<dbReference type="Pfam" id="PF04234">
    <property type="entry name" value="CopC"/>
    <property type="match status" value="1"/>
</dbReference>
<evidence type="ECO:0000256" key="3">
    <source>
        <dbReference type="SAM" id="SignalP"/>
    </source>
</evidence>
<feature type="chain" id="PRO_5029547398" description="CopC domain-containing protein" evidence="3">
    <location>
        <begin position="28"/>
        <end position="128"/>
    </location>
</feature>
<dbReference type="Proteomes" id="UP000466931">
    <property type="component" value="Chromosome"/>
</dbReference>
<reference evidence="5" key="2">
    <citation type="submission" date="2020-02" db="EMBL/GenBank/DDBJ databases">
        <authorList>
            <person name="Matsumoto Y."/>
            <person name="Motooka D."/>
            <person name="Nakamura S."/>
        </authorList>
    </citation>
    <scope>NUCLEOTIDE SEQUENCE</scope>
    <source>
        <strain evidence="5">JCM 13671</strain>
    </source>
</reference>
<dbReference type="GO" id="GO:0042597">
    <property type="term" value="C:periplasmic space"/>
    <property type="evidence" value="ECO:0007669"/>
    <property type="project" value="InterPro"/>
</dbReference>
<dbReference type="AlphaFoldDB" id="A0A7I7XZ88"/>
<evidence type="ECO:0000256" key="2">
    <source>
        <dbReference type="ARBA" id="ARBA00023008"/>
    </source>
</evidence>
<dbReference type="InterPro" id="IPR014755">
    <property type="entry name" value="Cu-Rt/internalin_Ig-like"/>
</dbReference>
<sequence length="128" mass="12947">MPICGRTIVAGALALGAVIGWPTPAAADTALVASSPPAGTVLHVAPTRVTATLDQPVGSFATLTVVGPDSYTWTTGQVEVSGSQLSAPLMPLRHVGGYTARYRALTVDGNEVAGSWSFMVSAPELAGL</sequence>
<dbReference type="OrthoDB" id="5242236at2"/>
<dbReference type="GO" id="GO:0005507">
    <property type="term" value="F:copper ion binding"/>
    <property type="evidence" value="ECO:0007669"/>
    <property type="project" value="InterPro"/>
</dbReference>
<keyword evidence="2" id="KW-0186">Copper</keyword>
<evidence type="ECO:0000256" key="1">
    <source>
        <dbReference type="ARBA" id="ARBA00022729"/>
    </source>
</evidence>
<dbReference type="EMBL" id="AP022612">
    <property type="protein sequence ID" value="BBZ34670.1"/>
    <property type="molecule type" value="Genomic_DNA"/>
</dbReference>
<dbReference type="Gene3D" id="2.60.40.1220">
    <property type="match status" value="1"/>
</dbReference>
<keyword evidence="1 3" id="KW-0732">Signal</keyword>
<evidence type="ECO:0000313" key="6">
    <source>
        <dbReference type="Proteomes" id="UP000466931"/>
    </source>
</evidence>
<organism evidence="5 6">
    <name type="scientific">Mycolicibacterium confluentis</name>
    <dbReference type="NCBI Taxonomy" id="28047"/>
    <lineage>
        <taxon>Bacteria</taxon>
        <taxon>Bacillati</taxon>
        <taxon>Actinomycetota</taxon>
        <taxon>Actinomycetes</taxon>
        <taxon>Mycobacteriales</taxon>
        <taxon>Mycobacteriaceae</taxon>
        <taxon>Mycolicibacterium</taxon>
    </lineage>
</organism>
<evidence type="ECO:0000313" key="5">
    <source>
        <dbReference type="EMBL" id="BBZ34670.1"/>
    </source>
</evidence>
<evidence type="ECO:0000259" key="4">
    <source>
        <dbReference type="Pfam" id="PF04234"/>
    </source>
</evidence>
<dbReference type="InterPro" id="IPR014756">
    <property type="entry name" value="Ig_E-set"/>
</dbReference>
<proteinExistence type="predicted"/>
<name>A0A7I7XZ88_9MYCO</name>
<keyword evidence="6" id="KW-1185">Reference proteome</keyword>
<gene>
    <name evidence="5" type="ORF">MCNF_32750</name>
</gene>
<dbReference type="SUPFAM" id="SSF81296">
    <property type="entry name" value="E set domains"/>
    <property type="match status" value="1"/>
</dbReference>
<feature type="signal peptide" evidence="3">
    <location>
        <begin position="1"/>
        <end position="27"/>
    </location>
</feature>
<reference evidence="5" key="1">
    <citation type="journal article" date="2019" name="Emerg. Microbes Infect.">
        <title>Comprehensive subspecies identification of 175 nontuberculous mycobacteria species based on 7547 genomic profiles.</title>
        <authorList>
            <person name="Matsumoto Y."/>
            <person name="Kinjo T."/>
            <person name="Motooka D."/>
            <person name="Nabeya D."/>
            <person name="Jung N."/>
            <person name="Uechi K."/>
            <person name="Horii T."/>
            <person name="Iida T."/>
            <person name="Fujita J."/>
            <person name="Nakamura S."/>
        </authorList>
    </citation>
    <scope>NUCLEOTIDE SEQUENCE [LARGE SCALE GENOMIC DNA]</scope>
    <source>
        <strain evidence="5">JCM 13671</strain>
    </source>
</reference>
<dbReference type="InterPro" id="IPR007348">
    <property type="entry name" value="CopC_dom"/>
</dbReference>
<protein>
    <recommendedName>
        <fullName evidence="4">CopC domain-containing protein</fullName>
    </recommendedName>
</protein>
<dbReference type="RefSeq" id="WP_085148372.1">
    <property type="nucleotide sequence ID" value="NZ_AP022612.1"/>
</dbReference>
<feature type="domain" description="CopC" evidence="4">
    <location>
        <begin position="30"/>
        <end position="120"/>
    </location>
</feature>